<dbReference type="EMBL" id="CP053921">
    <property type="protein sequence ID" value="QKG71164.1"/>
    <property type="molecule type" value="Genomic_DNA"/>
</dbReference>
<reference evidence="2 3" key="1">
    <citation type="submission" date="2020-05" db="EMBL/GenBank/DDBJ databases">
        <title>Erythrobacter mangrovi sp. nov., isolated from rhizosphere soil of mangrove plant (Kandelia candel).</title>
        <authorList>
            <person name="Ye Y.H."/>
        </authorList>
    </citation>
    <scope>NUCLEOTIDE SEQUENCE [LARGE SCALE GENOMIC DNA]</scope>
    <source>
        <strain evidence="2 3">EB310</strain>
    </source>
</reference>
<evidence type="ECO:0000313" key="2">
    <source>
        <dbReference type="EMBL" id="QKG71164.1"/>
    </source>
</evidence>
<dbReference type="CDD" id="cd10148">
    <property type="entry name" value="CsoR-like_DUF156"/>
    <property type="match status" value="1"/>
</dbReference>
<dbReference type="RefSeq" id="WP_173213857.1">
    <property type="nucleotide sequence ID" value="NZ_CP053921.1"/>
</dbReference>
<dbReference type="Pfam" id="PF02583">
    <property type="entry name" value="Trns_repr_metal"/>
    <property type="match status" value="1"/>
</dbReference>
<dbReference type="AlphaFoldDB" id="A0A7D4BNN1"/>
<accession>A0A7D4BNN1</accession>
<sequence>MTDKTVAKINRLNRIAGQVQGVAKMIENDRYCIDILHQIQAIKSALAKVESQVLKDHAACCIAESIASGDAEQQRIKFEELVELMERQRR</sequence>
<dbReference type="Gene3D" id="1.20.58.1000">
    <property type="entry name" value="Metal-sensitive repressor, helix protomer"/>
    <property type="match status" value="1"/>
</dbReference>
<evidence type="ECO:0000313" key="3">
    <source>
        <dbReference type="Proteomes" id="UP000504693"/>
    </source>
</evidence>
<comment type="similarity">
    <text evidence="1">Belongs to the FrmR/RcnR family.</text>
</comment>
<dbReference type="PANTHER" id="PTHR33677">
    <property type="entry name" value="TRANSCRIPTIONAL REPRESSOR FRMR-RELATED"/>
    <property type="match status" value="1"/>
</dbReference>
<dbReference type="GO" id="GO:0003677">
    <property type="term" value="F:DNA binding"/>
    <property type="evidence" value="ECO:0007669"/>
    <property type="project" value="InterPro"/>
</dbReference>
<dbReference type="GO" id="GO:0045892">
    <property type="term" value="P:negative regulation of DNA-templated transcription"/>
    <property type="evidence" value="ECO:0007669"/>
    <property type="project" value="UniProtKB-ARBA"/>
</dbReference>
<dbReference type="InterPro" id="IPR003735">
    <property type="entry name" value="Metal_Tscrpt_repr"/>
</dbReference>
<keyword evidence="3" id="KW-1185">Reference proteome</keyword>
<dbReference type="Proteomes" id="UP000504693">
    <property type="component" value="Chromosome"/>
</dbReference>
<evidence type="ECO:0000256" key="1">
    <source>
        <dbReference type="ARBA" id="ARBA00005260"/>
    </source>
</evidence>
<protein>
    <submittedName>
        <fullName evidence="2">Metal-sensitive transcriptional regulator</fullName>
    </submittedName>
</protein>
<gene>
    <name evidence="2" type="ORF">HQR01_07105</name>
</gene>
<proteinExistence type="inferred from homology"/>
<dbReference type="InterPro" id="IPR038390">
    <property type="entry name" value="Metal_Tscrpt_repr_sf"/>
</dbReference>
<dbReference type="KEGG" id="emv:HQR01_07105"/>
<dbReference type="GO" id="GO:0046872">
    <property type="term" value="F:metal ion binding"/>
    <property type="evidence" value="ECO:0007669"/>
    <property type="project" value="InterPro"/>
</dbReference>
<organism evidence="2 3">
    <name type="scientific">Erythrobacter mangrovi</name>
    <dbReference type="NCBI Taxonomy" id="2739433"/>
    <lineage>
        <taxon>Bacteria</taxon>
        <taxon>Pseudomonadati</taxon>
        <taxon>Pseudomonadota</taxon>
        <taxon>Alphaproteobacteria</taxon>
        <taxon>Sphingomonadales</taxon>
        <taxon>Erythrobacteraceae</taxon>
        <taxon>Erythrobacter/Porphyrobacter group</taxon>
        <taxon>Erythrobacter</taxon>
    </lineage>
</organism>
<dbReference type="PANTHER" id="PTHR33677:SF3">
    <property type="entry name" value="COPPER-SENSING TRANSCRIPTIONAL REPRESSOR RICR"/>
    <property type="match status" value="1"/>
</dbReference>
<name>A0A7D4BNN1_9SPHN</name>